<evidence type="ECO:0000256" key="1">
    <source>
        <dbReference type="SAM" id="Coils"/>
    </source>
</evidence>
<gene>
    <name evidence="3" type="ORF">POCTA_138.1.T0410225</name>
</gene>
<dbReference type="OMA" id="PQFYLNI"/>
<evidence type="ECO:0000256" key="2">
    <source>
        <dbReference type="SAM" id="SignalP"/>
    </source>
</evidence>
<comment type="caution">
    <text evidence="3">The sequence shown here is derived from an EMBL/GenBank/DDBJ whole genome shotgun (WGS) entry which is preliminary data.</text>
</comment>
<name>A0A8S1UI74_PAROT</name>
<protein>
    <submittedName>
        <fullName evidence="3">Uncharacterized protein</fullName>
    </submittedName>
</protein>
<evidence type="ECO:0000313" key="4">
    <source>
        <dbReference type="Proteomes" id="UP000683925"/>
    </source>
</evidence>
<reference evidence="3" key="1">
    <citation type="submission" date="2021-01" db="EMBL/GenBank/DDBJ databases">
        <authorList>
            <consortium name="Genoscope - CEA"/>
            <person name="William W."/>
        </authorList>
    </citation>
    <scope>NUCLEOTIDE SEQUENCE</scope>
</reference>
<dbReference type="OrthoDB" id="326948at2759"/>
<keyword evidence="4" id="KW-1185">Reference proteome</keyword>
<dbReference type="EMBL" id="CAJJDP010000041">
    <property type="protein sequence ID" value="CAD8162366.1"/>
    <property type="molecule type" value="Genomic_DNA"/>
</dbReference>
<feature type="coiled-coil region" evidence="1">
    <location>
        <begin position="146"/>
        <end position="173"/>
    </location>
</feature>
<accession>A0A8S1UI74</accession>
<proteinExistence type="predicted"/>
<sequence length="1128" mass="131724">MISRVAAIWVLFEVLIAKSHLINIQFLTQIDIESYGCDHTKLIETEEGFNQLHQTLQYVQNGQIGEHINELRELQVLVKRELEEQNFQTFVYLENFQYSYLLKQKSDSLGRIDITNKLISHQFEDIRFLLNQIIKTLDKQERVKSCEILSKKIDNFLEELAEIEGERENLIDINYEEVISKIQRIRNKCNNEPTNYLLQSKAEQTQLKDIFIEFPDQIKVEKIDSINLIDLNQEQMASKLCVSGQSSIVDMSSSQTSVLDIKVEDDKIRGVNEYGYGYWIRWLTRWPEQQMKGISEPWYFISRLTKNDPYDNISMGDRVLAIWLGQAGYTFVTNDVKSENPNLQITLPYEDIEGVWTYIHFSYKQGQAVGILRIEDTTKIVALDALHEQPNFLRLIIGGSDLNQYPGFNGQISSPIFKIGDGSFVNAEDEFNKFVMACNHRPEPDCRDKNEIISLSQGIKKYDSSQPESYEHFDNQKKEFPTLYGVGGWYKWVETVQQPEHLAFRITINNQETNKNLELGDRTLAVWLSDKQLYTFSTYSYQNMFGVGQSNIVKNIDHKNKHIQWHFISFQYIRETRQASGSIIFKDEKIDLKFENVNHYLVPVFRIFIGKDQFYPGFNGYIADFKYVTCQDLYNSQFHPSYMPELANHLTLPIQIPELNSEYHCQISDHTTVHSAYDDIQPIAVVEVTENLIEAYGYSFWLRYLTRYPKPMYQGKTQPWYFVSRLTNNLKYSDTEKGDRLLGIWQGQEFYAFFTEDHKNNNQNLNEQIKYDDIEGVWTYFHFSYSSTFKKAVGFVKYSDQEPQSVAINADHQAIIYLKLIIGGSDLSKYPAINGQFTKATFKIGSAAFIDTIDKLNSYSLECNPQPQECCDQYLQQIFIQDTQKFQEQMDPIPEIPSNYQDKFPNEYSVSGWFKWEPTRMDQWHLAFRLHINKGETNKNDQILGDRTLAAWVSPSQDGIYALSTYSYQNLNGNGEPNIVQIIPQDKQETKWHFILFSYNRVTRIAEGYIKFQNKQESIHFDKINHFLVPQFYLNIGIDSFYKSWNGYIGKFTMNLCAEASKLKLDQDYISPPAINSFPNFYVTETMETCLINTKVVEITQENLRNVIHAIQEEETQEKVCFCSLMAN</sequence>
<dbReference type="AlphaFoldDB" id="A0A8S1UI74"/>
<feature type="signal peptide" evidence="2">
    <location>
        <begin position="1"/>
        <end position="21"/>
    </location>
</feature>
<evidence type="ECO:0000313" key="3">
    <source>
        <dbReference type="EMBL" id="CAD8162366.1"/>
    </source>
</evidence>
<dbReference type="Proteomes" id="UP000683925">
    <property type="component" value="Unassembled WGS sequence"/>
</dbReference>
<organism evidence="3 4">
    <name type="scientific">Paramecium octaurelia</name>
    <dbReference type="NCBI Taxonomy" id="43137"/>
    <lineage>
        <taxon>Eukaryota</taxon>
        <taxon>Sar</taxon>
        <taxon>Alveolata</taxon>
        <taxon>Ciliophora</taxon>
        <taxon>Intramacronucleata</taxon>
        <taxon>Oligohymenophorea</taxon>
        <taxon>Peniculida</taxon>
        <taxon>Parameciidae</taxon>
        <taxon>Paramecium</taxon>
    </lineage>
</organism>
<dbReference type="PANTHER" id="PTHR13354">
    <property type="entry name" value="ROUND SPERMATID BASIC PROTEIN 1"/>
    <property type="match status" value="1"/>
</dbReference>
<dbReference type="GO" id="GO:0005634">
    <property type="term" value="C:nucleus"/>
    <property type="evidence" value="ECO:0007669"/>
    <property type="project" value="InterPro"/>
</dbReference>
<dbReference type="PANTHER" id="PTHR13354:SF11">
    <property type="entry name" value="LYSINE-SPECIFIC DEMETHYLASE 9"/>
    <property type="match status" value="1"/>
</dbReference>
<feature type="chain" id="PRO_5035898769" evidence="2">
    <location>
        <begin position="22"/>
        <end position="1128"/>
    </location>
</feature>
<dbReference type="InterPro" id="IPR026306">
    <property type="entry name" value="RSBN1/Dpy-2/CEP530"/>
</dbReference>
<keyword evidence="1" id="KW-0175">Coiled coil</keyword>
<keyword evidence="2" id="KW-0732">Signal</keyword>